<dbReference type="AlphaFoldDB" id="A0A1I5V391"/>
<sequence length="163" mass="19052">MEIPILYRKRFIPDECLELKEDVILDQTDSFIVTKWSTIHQRCDLSHGYSCYYLDRGYKVSKFLKDDGSLLCWYCDIITYDYNKANNKLLVIDLLADVKVYPNGLIKVVDLDELSEAFEKRLIDENLLKKSLLTLNRLLNEIYDHGIESLIAPIENIIAKNNQ</sequence>
<evidence type="ECO:0000256" key="1">
    <source>
        <dbReference type="ARBA" id="ARBA00022801"/>
    </source>
</evidence>
<dbReference type="RefSeq" id="WP_074888427.1">
    <property type="nucleotide sequence ID" value="NZ_FOXO01000015.1"/>
</dbReference>
<proteinExistence type="predicted"/>
<dbReference type="InterPro" id="IPR007295">
    <property type="entry name" value="DUF402"/>
</dbReference>
<dbReference type="Proteomes" id="UP000182624">
    <property type="component" value="Unassembled WGS sequence"/>
</dbReference>
<keyword evidence="4" id="KW-1185">Reference proteome</keyword>
<dbReference type="Gene3D" id="2.40.380.10">
    <property type="entry name" value="FomD-like"/>
    <property type="match status" value="1"/>
</dbReference>
<organism evidence="3 4">
    <name type="scientific">Butyrivibrio proteoclasticus</name>
    <dbReference type="NCBI Taxonomy" id="43305"/>
    <lineage>
        <taxon>Bacteria</taxon>
        <taxon>Bacillati</taxon>
        <taxon>Bacillota</taxon>
        <taxon>Clostridia</taxon>
        <taxon>Lachnospirales</taxon>
        <taxon>Lachnospiraceae</taxon>
        <taxon>Butyrivibrio</taxon>
    </lineage>
</organism>
<dbReference type="Pfam" id="PF04167">
    <property type="entry name" value="DUF402"/>
    <property type="match status" value="1"/>
</dbReference>
<feature type="domain" description="DUF402" evidence="2">
    <location>
        <begin position="10"/>
        <end position="146"/>
    </location>
</feature>
<evidence type="ECO:0000313" key="4">
    <source>
        <dbReference type="Proteomes" id="UP000182624"/>
    </source>
</evidence>
<protein>
    <recommendedName>
        <fullName evidence="2">DUF402 domain-containing protein</fullName>
    </recommendedName>
</protein>
<dbReference type="OrthoDB" id="2064617at2"/>
<dbReference type="PANTHER" id="PTHR39159:SF1">
    <property type="entry name" value="UPF0374 PROTEIN YGAC"/>
    <property type="match status" value="1"/>
</dbReference>
<name>A0A1I5V391_9FIRM</name>
<evidence type="ECO:0000313" key="3">
    <source>
        <dbReference type="EMBL" id="SFQ01983.1"/>
    </source>
</evidence>
<evidence type="ECO:0000259" key="2">
    <source>
        <dbReference type="Pfam" id="PF04167"/>
    </source>
</evidence>
<dbReference type="InterPro" id="IPR050212">
    <property type="entry name" value="Ntdp-like"/>
</dbReference>
<dbReference type="GO" id="GO:0016787">
    <property type="term" value="F:hydrolase activity"/>
    <property type="evidence" value="ECO:0007669"/>
    <property type="project" value="UniProtKB-KW"/>
</dbReference>
<accession>A0A1I5V391</accession>
<dbReference type="EMBL" id="FOXO01000015">
    <property type="protein sequence ID" value="SFQ01983.1"/>
    <property type="molecule type" value="Genomic_DNA"/>
</dbReference>
<dbReference type="SUPFAM" id="SSF159234">
    <property type="entry name" value="FomD-like"/>
    <property type="match status" value="1"/>
</dbReference>
<reference evidence="4" key="1">
    <citation type="submission" date="2016-10" db="EMBL/GenBank/DDBJ databases">
        <authorList>
            <person name="Varghese N."/>
            <person name="Submissions S."/>
        </authorList>
    </citation>
    <scope>NUCLEOTIDE SEQUENCE [LARGE SCALE GENOMIC DNA]</scope>
    <source>
        <strain evidence="4">P18</strain>
    </source>
</reference>
<dbReference type="PANTHER" id="PTHR39159">
    <property type="match status" value="1"/>
</dbReference>
<gene>
    <name evidence="3" type="ORF">SAMN04487928_11573</name>
</gene>
<keyword evidence="1" id="KW-0378">Hydrolase</keyword>
<dbReference type="InterPro" id="IPR035930">
    <property type="entry name" value="FomD-like_sf"/>
</dbReference>